<feature type="transmembrane region" description="Helical" evidence="1">
    <location>
        <begin position="264"/>
        <end position="281"/>
    </location>
</feature>
<comment type="caution">
    <text evidence="2">The sequence shown here is derived from an EMBL/GenBank/DDBJ whole genome shotgun (WGS) entry which is preliminary data.</text>
</comment>
<keyword evidence="1" id="KW-0812">Transmembrane</keyword>
<dbReference type="Proteomes" id="UP000610203">
    <property type="component" value="Unassembled WGS sequence"/>
</dbReference>
<feature type="transmembrane region" description="Helical" evidence="1">
    <location>
        <begin position="28"/>
        <end position="47"/>
    </location>
</feature>
<gene>
    <name evidence="2" type="ORF">GCM10016272_13430</name>
</gene>
<evidence type="ECO:0008006" key="4">
    <source>
        <dbReference type="Google" id="ProtNLM"/>
    </source>
</evidence>
<evidence type="ECO:0000313" key="3">
    <source>
        <dbReference type="Proteomes" id="UP000610203"/>
    </source>
</evidence>
<keyword evidence="1" id="KW-0472">Membrane</keyword>
<proteinExistence type="predicted"/>
<feature type="transmembrane region" description="Helical" evidence="1">
    <location>
        <begin position="149"/>
        <end position="168"/>
    </location>
</feature>
<organism evidence="2 3">
    <name type="scientific">Psychrobacter glaciei</name>
    <dbReference type="NCBI Taxonomy" id="619771"/>
    <lineage>
        <taxon>Bacteria</taxon>
        <taxon>Pseudomonadati</taxon>
        <taxon>Pseudomonadota</taxon>
        <taxon>Gammaproteobacteria</taxon>
        <taxon>Moraxellales</taxon>
        <taxon>Moraxellaceae</taxon>
        <taxon>Psychrobacter</taxon>
    </lineage>
</organism>
<dbReference type="RefSeq" id="WP_189583590.1">
    <property type="nucleotide sequence ID" value="NZ_BMZR01000002.1"/>
</dbReference>
<feature type="transmembrane region" description="Helical" evidence="1">
    <location>
        <begin position="54"/>
        <end position="78"/>
    </location>
</feature>
<protein>
    <recommendedName>
        <fullName evidence="4">EamA/RhaT family transporter</fullName>
    </recommendedName>
</protein>
<reference evidence="3" key="1">
    <citation type="journal article" date="2019" name="Int. J. Syst. Evol. Microbiol.">
        <title>The Global Catalogue of Microorganisms (GCM) 10K type strain sequencing project: providing services to taxonomists for standard genome sequencing and annotation.</title>
        <authorList>
            <consortium name="The Broad Institute Genomics Platform"/>
            <consortium name="The Broad Institute Genome Sequencing Center for Infectious Disease"/>
            <person name="Wu L."/>
            <person name="Ma J."/>
        </authorList>
    </citation>
    <scope>NUCLEOTIDE SEQUENCE [LARGE SCALE GENOMIC DNA]</scope>
    <source>
        <strain evidence="3">KCTC 42280</strain>
    </source>
</reference>
<feature type="transmembrane region" description="Helical" evidence="1">
    <location>
        <begin position="98"/>
        <end position="128"/>
    </location>
</feature>
<dbReference type="SUPFAM" id="SSF103481">
    <property type="entry name" value="Multidrug resistance efflux transporter EmrE"/>
    <property type="match status" value="1"/>
</dbReference>
<feature type="transmembrane region" description="Helical" evidence="1">
    <location>
        <begin position="174"/>
        <end position="196"/>
    </location>
</feature>
<dbReference type="InterPro" id="IPR037185">
    <property type="entry name" value="EmrE-like"/>
</dbReference>
<feature type="transmembrane region" description="Helical" evidence="1">
    <location>
        <begin position="203"/>
        <end position="224"/>
    </location>
</feature>
<sequence length="282" mass="30245">MMYLTIAVLCSVAVSVLLKILRQRNIDIRQTIVAGYPVAFLLTWFLLKPDISGLSLLGSAWGIIIALGVLLPAVFIILGRAIAAVGMVATDAAQRLSLIIPIVAAFLLFGEMLTGTRIFGLVLGFLALGALVYRPQQGGMDKQARQTPLWLFGVWAGYGIIDILFKQVAKQGSAFPLTLFISFGLAGLLLFIYLLITRVRWQGNALMAGVLLGALNMGNIYAYVRAHQVLSESPSIVFTGMNVGVIAVATIIGVGVFKERLNRINIIGLLLAVGCVAVLFLA</sequence>
<accession>A0ABQ3GRX8</accession>
<feature type="transmembrane region" description="Helical" evidence="1">
    <location>
        <begin position="236"/>
        <end position="257"/>
    </location>
</feature>
<keyword evidence="3" id="KW-1185">Reference proteome</keyword>
<evidence type="ECO:0000256" key="1">
    <source>
        <dbReference type="SAM" id="Phobius"/>
    </source>
</evidence>
<keyword evidence="1" id="KW-1133">Transmembrane helix</keyword>
<name>A0ABQ3GRX8_9GAMM</name>
<evidence type="ECO:0000313" key="2">
    <source>
        <dbReference type="EMBL" id="GHD31402.1"/>
    </source>
</evidence>
<dbReference type="EMBL" id="BMZR01000002">
    <property type="protein sequence ID" value="GHD31402.1"/>
    <property type="molecule type" value="Genomic_DNA"/>
</dbReference>